<evidence type="ECO:0000313" key="2">
    <source>
        <dbReference type="EMBL" id="WYJ94671.1"/>
    </source>
</evidence>
<evidence type="ECO:0000313" key="1">
    <source>
        <dbReference type="EMBL" id="OUZ30586.1"/>
    </source>
</evidence>
<dbReference type="Proteomes" id="UP000196151">
    <property type="component" value="Chromosome"/>
</dbReference>
<reference evidence="2" key="2">
    <citation type="submission" date="2017-05" db="EMBL/GenBank/DDBJ databases">
        <authorList>
            <consortium name="The Broad Institute Genomics Platform"/>
            <consortium name="The Broad Institute Genomic Center for Infectious Diseases"/>
            <person name="Earl A."/>
            <person name="Manson A."/>
            <person name="Schwartman J."/>
            <person name="Gilmore M."/>
            <person name="Abouelleil A."/>
            <person name="Cao P."/>
            <person name="Chapman S."/>
            <person name="Cusick C."/>
            <person name="Shea T."/>
            <person name="Young S."/>
            <person name="Neafsey D."/>
            <person name="Nusbaum C."/>
            <person name="Birren B."/>
        </authorList>
    </citation>
    <scope>NUCLEOTIDE SEQUENCE</scope>
    <source>
        <strain evidence="2">9D6_DIV0238</strain>
    </source>
</reference>
<reference evidence="2" key="3">
    <citation type="submission" date="2024-03" db="EMBL/GenBank/DDBJ databases">
        <title>The Genome Sequence of Enterococcus sp. DIV0238c.</title>
        <authorList>
            <consortium name="The Broad Institute Genomics Platform"/>
            <consortium name="The Broad Institute Microbial Omics Core"/>
            <consortium name="The Broad Institute Genomic Center for Infectious Diseases"/>
            <person name="Earl A."/>
            <person name="Manson A."/>
            <person name="Gilmore M."/>
            <person name="Schwartman J."/>
            <person name="Shea T."/>
            <person name="Abouelleil A."/>
            <person name="Cao P."/>
            <person name="Chapman S."/>
            <person name="Cusick C."/>
            <person name="Young S."/>
            <person name="Neafsey D."/>
            <person name="Nusbaum C."/>
            <person name="Birren B."/>
        </authorList>
    </citation>
    <scope>NUCLEOTIDE SEQUENCE</scope>
    <source>
        <strain evidence="2">9D6_DIV0238</strain>
    </source>
</reference>
<dbReference type="Pfam" id="PF13376">
    <property type="entry name" value="OmdA"/>
    <property type="match status" value="1"/>
</dbReference>
<dbReference type="AlphaFoldDB" id="A0A200J028"/>
<dbReference type="RefSeq" id="WP_087641928.1">
    <property type="nucleotide sequence ID" value="NZ_CP147246.1"/>
</dbReference>
<organism evidence="1">
    <name type="scientific">Candidatus Enterococcus dunnyi</name>
    <dbReference type="NCBI Taxonomy" id="1834192"/>
    <lineage>
        <taxon>Bacteria</taxon>
        <taxon>Bacillati</taxon>
        <taxon>Bacillota</taxon>
        <taxon>Bacilli</taxon>
        <taxon>Lactobacillales</taxon>
        <taxon>Enterococcaceae</taxon>
        <taxon>Enterococcus</taxon>
    </lineage>
</organism>
<evidence type="ECO:0008006" key="4">
    <source>
        <dbReference type="Google" id="ProtNLM"/>
    </source>
</evidence>
<keyword evidence="3" id="KW-1185">Reference proteome</keyword>
<evidence type="ECO:0000313" key="3">
    <source>
        <dbReference type="Proteomes" id="UP000196151"/>
    </source>
</evidence>
<name>A0A200J028_9ENTE</name>
<accession>A0A200J028</accession>
<gene>
    <name evidence="2" type="ORF">A5889_002184</name>
    <name evidence="1" type="ORF">A5889_002874</name>
</gene>
<dbReference type="EMBL" id="CP147246">
    <property type="protein sequence ID" value="WYJ94671.1"/>
    <property type="molecule type" value="Genomic_DNA"/>
</dbReference>
<sequence>MEIDNLLPVTTRQELRAWLQENSTTQKYCWVIVSVKPEPNKIQYLDAVEEALCFGWIDGIKKKASETQTAQRLSPRGPKSSWTELNKERVRRLERLGQMTEQGRKVLPDMDPASFKIDEEVEMRLKEEAVVYQNFLAFPELYRRIRVDTLQGYKEVQPEIFEKRLTKLIENTRANKMYGAWHDEGRLLE</sequence>
<proteinExistence type="predicted"/>
<protein>
    <recommendedName>
        <fullName evidence="4">Thymidylate synthase</fullName>
    </recommendedName>
</protein>
<reference evidence="1" key="1">
    <citation type="submission" date="2017-05" db="EMBL/GenBank/DDBJ databases">
        <title>The Genome Sequence of Enterococcus sp. 9D6_DIV0238.</title>
        <authorList>
            <consortium name="The Broad Institute Genomics Platform"/>
            <consortium name="The Broad Institute Genomic Center for Infectious Diseases"/>
            <person name="Earl A."/>
            <person name="Manson A."/>
            <person name="Schwartman J."/>
            <person name="Gilmore M."/>
            <person name="Abouelleil A."/>
            <person name="Cao P."/>
            <person name="Chapman S."/>
            <person name="Cusick C."/>
            <person name="Shea T."/>
            <person name="Young S."/>
            <person name="Neafsey D."/>
            <person name="Nusbaum C."/>
            <person name="Birren B."/>
        </authorList>
    </citation>
    <scope>NUCLEOTIDE SEQUENCE [LARGE SCALE GENOMIC DNA]</scope>
    <source>
        <strain evidence="1">9D6_DIV0238</strain>
    </source>
</reference>
<dbReference type="OrthoDB" id="9796999at2"/>
<dbReference type="EMBL" id="NIBQ01000003">
    <property type="protein sequence ID" value="OUZ30586.1"/>
    <property type="molecule type" value="Genomic_DNA"/>
</dbReference>